<gene>
    <name evidence="2" type="ORF">M011DRAFT_329600</name>
</gene>
<name>A0A6A6VHD9_9PLEO</name>
<organism evidence="2 3">
    <name type="scientific">Sporormia fimetaria CBS 119925</name>
    <dbReference type="NCBI Taxonomy" id="1340428"/>
    <lineage>
        <taxon>Eukaryota</taxon>
        <taxon>Fungi</taxon>
        <taxon>Dikarya</taxon>
        <taxon>Ascomycota</taxon>
        <taxon>Pezizomycotina</taxon>
        <taxon>Dothideomycetes</taxon>
        <taxon>Pleosporomycetidae</taxon>
        <taxon>Pleosporales</taxon>
        <taxon>Sporormiaceae</taxon>
        <taxon>Sporormia</taxon>
    </lineage>
</organism>
<keyword evidence="3" id="KW-1185">Reference proteome</keyword>
<evidence type="ECO:0000313" key="3">
    <source>
        <dbReference type="Proteomes" id="UP000799440"/>
    </source>
</evidence>
<accession>A0A6A6VHD9</accession>
<reference evidence="2" key="1">
    <citation type="journal article" date="2020" name="Stud. Mycol.">
        <title>101 Dothideomycetes genomes: a test case for predicting lifestyles and emergence of pathogens.</title>
        <authorList>
            <person name="Haridas S."/>
            <person name="Albert R."/>
            <person name="Binder M."/>
            <person name="Bloem J."/>
            <person name="Labutti K."/>
            <person name="Salamov A."/>
            <person name="Andreopoulos B."/>
            <person name="Baker S."/>
            <person name="Barry K."/>
            <person name="Bills G."/>
            <person name="Bluhm B."/>
            <person name="Cannon C."/>
            <person name="Castanera R."/>
            <person name="Culley D."/>
            <person name="Daum C."/>
            <person name="Ezra D."/>
            <person name="Gonzalez J."/>
            <person name="Henrissat B."/>
            <person name="Kuo A."/>
            <person name="Liang C."/>
            <person name="Lipzen A."/>
            <person name="Lutzoni F."/>
            <person name="Magnuson J."/>
            <person name="Mondo S."/>
            <person name="Nolan M."/>
            <person name="Ohm R."/>
            <person name="Pangilinan J."/>
            <person name="Park H.-J."/>
            <person name="Ramirez L."/>
            <person name="Alfaro M."/>
            <person name="Sun H."/>
            <person name="Tritt A."/>
            <person name="Yoshinaga Y."/>
            <person name="Zwiers L.-H."/>
            <person name="Turgeon B."/>
            <person name="Goodwin S."/>
            <person name="Spatafora J."/>
            <person name="Crous P."/>
            <person name="Grigoriev I."/>
        </authorList>
    </citation>
    <scope>NUCLEOTIDE SEQUENCE</scope>
    <source>
        <strain evidence="2">CBS 119925</strain>
    </source>
</reference>
<evidence type="ECO:0000256" key="1">
    <source>
        <dbReference type="SAM" id="MobiDB-lite"/>
    </source>
</evidence>
<dbReference type="EMBL" id="MU006567">
    <property type="protein sequence ID" value="KAF2749219.1"/>
    <property type="molecule type" value="Genomic_DNA"/>
</dbReference>
<dbReference type="AlphaFoldDB" id="A0A6A6VHD9"/>
<protein>
    <submittedName>
        <fullName evidence="2">Uncharacterized protein</fullName>
    </submittedName>
</protein>
<feature type="region of interest" description="Disordered" evidence="1">
    <location>
        <begin position="191"/>
        <end position="239"/>
    </location>
</feature>
<dbReference type="Proteomes" id="UP000799440">
    <property type="component" value="Unassembled WGS sequence"/>
</dbReference>
<dbReference type="OrthoDB" id="3777639at2759"/>
<feature type="compositionally biased region" description="Polar residues" evidence="1">
    <location>
        <begin position="191"/>
        <end position="201"/>
    </location>
</feature>
<proteinExistence type="predicted"/>
<evidence type="ECO:0000313" key="2">
    <source>
        <dbReference type="EMBL" id="KAF2749219.1"/>
    </source>
</evidence>
<sequence>MRSLGYIITAASIPSQFVLALPGIAARAWSSEQAVDASLTKREYITDADVYCADDKFNKFGQRNLRMGVKMLTKKDDHGMDITEEMREKLDEFPTRTTKPGKCINLWCRGGEGDHNSVAIYLCAKADKAEKLISSQDLGGRVEWGFRECNGGIGPADKKKSQYGAYHVWSPDYDLHVEGFYAGMNQGNENKCSDVDGNTNDEIMDRPDILNHDPYVLPPGDRSPYAKDSTKPAHNPNQYAHKAEDAPFECQATMKESKLKVGTQIVDGQALECDHNGCDVSRDMSVSAAVSISSESSTTYTNSAGWSLSVTAGVMYMGGFGPMFSVTAGVNEEFSKALANSIGESKTDTVSESLAFRENLEPGYRYNGESNQMVQAWSLH</sequence>